<sequence length="81" mass="8899">MCPKPSKFYTSGSNSTASFSQNPDDSDESLPSWLLPVCLLPICWHANKGARSLSLILADKRLACFFLRIFTLSPASSINSF</sequence>
<protein>
    <submittedName>
        <fullName evidence="2">Uncharacterized protein</fullName>
    </submittedName>
</protein>
<accession>A0AAV2ZWC3</accession>
<organism evidence="2 3">
    <name type="scientific">Pyxicephalus adspersus</name>
    <name type="common">African bullfrog</name>
    <dbReference type="NCBI Taxonomy" id="30357"/>
    <lineage>
        <taxon>Eukaryota</taxon>
        <taxon>Metazoa</taxon>
        <taxon>Chordata</taxon>
        <taxon>Craniata</taxon>
        <taxon>Vertebrata</taxon>
        <taxon>Euteleostomi</taxon>
        <taxon>Amphibia</taxon>
        <taxon>Batrachia</taxon>
        <taxon>Anura</taxon>
        <taxon>Neobatrachia</taxon>
        <taxon>Ranoidea</taxon>
        <taxon>Pyxicephalidae</taxon>
        <taxon>Pyxicephalinae</taxon>
        <taxon>Pyxicephalus</taxon>
    </lineage>
</organism>
<name>A0AAV2ZWC3_PYXAD</name>
<proteinExistence type="predicted"/>
<keyword evidence="3" id="KW-1185">Reference proteome</keyword>
<dbReference type="AlphaFoldDB" id="A0AAV2ZWC3"/>
<evidence type="ECO:0000313" key="2">
    <source>
        <dbReference type="EMBL" id="DBA18568.1"/>
    </source>
</evidence>
<feature type="compositionally biased region" description="Polar residues" evidence="1">
    <location>
        <begin position="8"/>
        <end position="23"/>
    </location>
</feature>
<dbReference type="EMBL" id="DYDO01000009">
    <property type="protein sequence ID" value="DBA18568.1"/>
    <property type="molecule type" value="Genomic_DNA"/>
</dbReference>
<gene>
    <name evidence="2" type="ORF">GDO54_016800</name>
</gene>
<reference evidence="2" key="1">
    <citation type="thesis" date="2020" institute="ProQuest LLC" country="789 East Eisenhower Parkway, Ann Arbor, MI, USA">
        <title>Comparative Genomics and Chromosome Evolution.</title>
        <authorList>
            <person name="Mudd A.B."/>
        </authorList>
    </citation>
    <scope>NUCLEOTIDE SEQUENCE</scope>
    <source>
        <strain evidence="2">1538</strain>
        <tissue evidence="2">Blood</tissue>
    </source>
</reference>
<feature type="region of interest" description="Disordered" evidence="1">
    <location>
        <begin position="1"/>
        <end position="29"/>
    </location>
</feature>
<evidence type="ECO:0000256" key="1">
    <source>
        <dbReference type="SAM" id="MobiDB-lite"/>
    </source>
</evidence>
<comment type="caution">
    <text evidence="2">The sequence shown here is derived from an EMBL/GenBank/DDBJ whole genome shotgun (WGS) entry which is preliminary data.</text>
</comment>
<dbReference type="Proteomes" id="UP001181693">
    <property type="component" value="Unassembled WGS sequence"/>
</dbReference>
<evidence type="ECO:0000313" key="3">
    <source>
        <dbReference type="Proteomes" id="UP001181693"/>
    </source>
</evidence>